<evidence type="ECO:0000256" key="1">
    <source>
        <dbReference type="SAM" id="SignalP"/>
    </source>
</evidence>
<sequence length="54" mass="5992">MKKITKVSLICLTTFATITTIAATVIAARVSSPKFKLKQGIQKVINLSKEKKDW</sequence>
<name>A0A3B0P1H5_9BACT</name>
<dbReference type="KEGG" id="mala:NCTC10135_00739"/>
<keyword evidence="1" id="KW-0732">Signal</keyword>
<protein>
    <submittedName>
        <fullName evidence="2">Uncharacterized protein</fullName>
    </submittedName>
</protein>
<dbReference type="Proteomes" id="UP000259864">
    <property type="component" value="Chromosome 1"/>
</dbReference>
<dbReference type="AlphaFoldDB" id="A0A3B0P1H5"/>
<feature type="chain" id="PRO_5017458086" evidence="1">
    <location>
        <begin position="23"/>
        <end position="54"/>
    </location>
</feature>
<dbReference type="EMBL" id="LS991949">
    <property type="protein sequence ID" value="SYV90220.1"/>
    <property type="molecule type" value="Genomic_DNA"/>
</dbReference>
<proteinExistence type="predicted"/>
<accession>A0A3B0P1H5</accession>
<feature type="signal peptide" evidence="1">
    <location>
        <begin position="1"/>
        <end position="22"/>
    </location>
</feature>
<reference evidence="3" key="1">
    <citation type="submission" date="2018-06" db="EMBL/GenBank/DDBJ databases">
        <authorList>
            <consortium name="Pathogen Informatics"/>
        </authorList>
    </citation>
    <scope>NUCLEOTIDE SEQUENCE [LARGE SCALE GENOMIC DNA]</scope>
    <source>
        <strain evidence="3">NCTC10135</strain>
    </source>
</reference>
<feature type="non-terminal residue" evidence="2">
    <location>
        <position position="54"/>
    </location>
</feature>
<gene>
    <name evidence="2" type="ORF">NCTC10135_00739</name>
</gene>
<evidence type="ECO:0000313" key="2">
    <source>
        <dbReference type="EMBL" id="SYV90220.1"/>
    </source>
</evidence>
<evidence type="ECO:0000313" key="3">
    <source>
        <dbReference type="Proteomes" id="UP000259864"/>
    </source>
</evidence>
<organism evidence="2 3">
    <name type="scientific">Metamycoplasma alkalescens</name>
    <dbReference type="NCBI Taxonomy" id="45363"/>
    <lineage>
        <taxon>Bacteria</taxon>
        <taxon>Bacillati</taxon>
        <taxon>Mycoplasmatota</taxon>
        <taxon>Mycoplasmoidales</taxon>
        <taxon>Metamycoplasmataceae</taxon>
        <taxon>Metamycoplasma</taxon>
    </lineage>
</organism>